<evidence type="ECO:0000313" key="1">
    <source>
        <dbReference type="EMBL" id="KAE8378795.1"/>
    </source>
</evidence>
<proteinExistence type="predicted"/>
<evidence type="ECO:0000313" key="2">
    <source>
        <dbReference type="Proteomes" id="UP000326198"/>
    </source>
</evidence>
<name>A0A5N7BAK9_9EURO</name>
<organism evidence="1 2">
    <name type="scientific">Aspergillus bertholletiae</name>
    <dbReference type="NCBI Taxonomy" id="1226010"/>
    <lineage>
        <taxon>Eukaryota</taxon>
        <taxon>Fungi</taxon>
        <taxon>Dikarya</taxon>
        <taxon>Ascomycota</taxon>
        <taxon>Pezizomycotina</taxon>
        <taxon>Eurotiomycetes</taxon>
        <taxon>Eurotiomycetidae</taxon>
        <taxon>Eurotiales</taxon>
        <taxon>Aspergillaceae</taxon>
        <taxon>Aspergillus</taxon>
        <taxon>Aspergillus subgen. Circumdati</taxon>
    </lineage>
</organism>
<reference evidence="1 2" key="1">
    <citation type="submission" date="2019-04" db="EMBL/GenBank/DDBJ databases">
        <title>Friends and foes A comparative genomics studyof 23 Aspergillus species from section Flavi.</title>
        <authorList>
            <consortium name="DOE Joint Genome Institute"/>
            <person name="Kjaerbolling I."/>
            <person name="Vesth T."/>
            <person name="Frisvad J.C."/>
            <person name="Nybo J.L."/>
            <person name="Theobald S."/>
            <person name="Kildgaard S."/>
            <person name="Isbrandt T."/>
            <person name="Kuo A."/>
            <person name="Sato A."/>
            <person name="Lyhne E.K."/>
            <person name="Kogle M.E."/>
            <person name="Wiebenga A."/>
            <person name="Kun R.S."/>
            <person name="Lubbers R.J."/>
            <person name="Makela M.R."/>
            <person name="Barry K."/>
            <person name="Chovatia M."/>
            <person name="Clum A."/>
            <person name="Daum C."/>
            <person name="Haridas S."/>
            <person name="He G."/>
            <person name="LaButti K."/>
            <person name="Lipzen A."/>
            <person name="Mondo S."/>
            <person name="Riley R."/>
            <person name="Salamov A."/>
            <person name="Simmons B.A."/>
            <person name="Magnuson J.K."/>
            <person name="Henrissat B."/>
            <person name="Mortensen U.H."/>
            <person name="Larsen T.O."/>
            <person name="Devries R.P."/>
            <person name="Grigoriev I.V."/>
            <person name="Machida M."/>
            <person name="Baker S.E."/>
            <person name="Andersen M.R."/>
        </authorList>
    </citation>
    <scope>NUCLEOTIDE SEQUENCE [LARGE SCALE GENOMIC DNA]</scope>
    <source>
        <strain evidence="1 2">IBT 29228</strain>
    </source>
</reference>
<gene>
    <name evidence="1" type="ORF">BDV26DRAFT_260902</name>
</gene>
<accession>A0A5N7BAK9</accession>
<protein>
    <submittedName>
        <fullName evidence="1">Uncharacterized protein</fullName>
    </submittedName>
</protein>
<sequence>MGPIPCDLDCLGKRVGLLLTAMGIDNPHFFNPESWAPVLLQHGATANRVILDTIHKYSIVVIAAGKLHHAKR</sequence>
<dbReference type="EMBL" id="ML736203">
    <property type="protein sequence ID" value="KAE8378795.1"/>
    <property type="molecule type" value="Genomic_DNA"/>
</dbReference>
<dbReference type="Proteomes" id="UP000326198">
    <property type="component" value="Unassembled WGS sequence"/>
</dbReference>
<keyword evidence="2" id="KW-1185">Reference proteome</keyword>
<dbReference type="AlphaFoldDB" id="A0A5N7BAK9"/>